<dbReference type="Gene3D" id="3.40.50.720">
    <property type="entry name" value="NAD(P)-binding Rossmann-like Domain"/>
    <property type="match status" value="1"/>
</dbReference>
<gene>
    <name evidence="3" type="ORF">FHS16_001879</name>
</gene>
<accession>A0A7W5C620</accession>
<evidence type="ECO:0000313" key="4">
    <source>
        <dbReference type="Proteomes" id="UP000518605"/>
    </source>
</evidence>
<dbReference type="SUPFAM" id="SSF51735">
    <property type="entry name" value="NAD(P)-binding Rossmann-fold domains"/>
    <property type="match status" value="1"/>
</dbReference>
<name>A0A7W5C620_9BACL</name>
<dbReference type="RefSeq" id="WP_246431671.1">
    <property type="nucleotide sequence ID" value="NZ_CBCSLB010000008.1"/>
</dbReference>
<dbReference type="EMBL" id="JACHXW010000004">
    <property type="protein sequence ID" value="MBB3151833.1"/>
    <property type="molecule type" value="Genomic_DNA"/>
</dbReference>
<evidence type="ECO:0000256" key="1">
    <source>
        <dbReference type="ARBA" id="ARBA00004370"/>
    </source>
</evidence>
<keyword evidence="4" id="KW-1185">Reference proteome</keyword>
<dbReference type="AlphaFoldDB" id="A0A7W5C620"/>
<proteinExistence type="predicted"/>
<dbReference type="Pfam" id="PF01370">
    <property type="entry name" value="Epimerase"/>
    <property type="match status" value="1"/>
</dbReference>
<comment type="caution">
    <text evidence="3">The sequence shown here is derived from an EMBL/GenBank/DDBJ whole genome shotgun (WGS) entry which is preliminary data.</text>
</comment>
<evidence type="ECO:0000259" key="2">
    <source>
        <dbReference type="Pfam" id="PF01370"/>
    </source>
</evidence>
<dbReference type="InterPro" id="IPR001509">
    <property type="entry name" value="Epimerase_deHydtase"/>
</dbReference>
<sequence>MAIRMETNKNKLKIILTGATGMVGEGVLHESLAHPDVEQVLVIGRKPCGVTDAKLKELVVPDLYDLSAIREELGGYDACFFCIGISSAGMSEAAYSQITFDLTMYVAGLVSARNEKMVFCYVTAGGTDTGKSMWARVKRKTENELLQLPFEKAYMFRPGYIHPTKGLKNAHRYYAALTWLYPFIRRLMPKHVITLSELGKAMVRVVQKGNDTPYLDSRDMARISRS</sequence>
<protein>
    <submittedName>
        <fullName evidence="3">Uncharacterized protein YbjT (DUF2867 family)</fullName>
    </submittedName>
</protein>
<feature type="domain" description="NAD-dependent epimerase/dehydratase" evidence="2">
    <location>
        <begin position="14"/>
        <end position="118"/>
    </location>
</feature>
<dbReference type="PANTHER" id="PTHR14097">
    <property type="entry name" value="OXIDOREDUCTASE HTATIP2"/>
    <property type="match status" value="1"/>
</dbReference>
<organism evidence="3 4">
    <name type="scientific">Paenibacillus endophyticus</name>
    <dbReference type="NCBI Taxonomy" id="1294268"/>
    <lineage>
        <taxon>Bacteria</taxon>
        <taxon>Bacillati</taxon>
        <taxon>Bacillota</taxon>
        <taxon>Bacilli</taxon>
        <taxon>Bacillales</taxon>
        <taxon>Paenibacillaceae</taxon>
        <taxon>Paenibacillus</taxon>
    </lineage>
</organism>
<reference evidence="3 4" key="1">
    <citation type="submission" date="2020-08" db="EMBL/GenBank/DDBJ databases">
        <title>Genomic Encyclopedia of Type Strains, Phase III (KMG-III): the genomes of soil and plant-associated and newly described type strains.</title>
        <authorList>
            <person name="Whitman W."/>
        </authorList>
    </citation>
    <scope>NUCLEOTIDE SEQUENCE [LARGE SCALE GENOMIC DNA]</scope>
    <source>
        <strain evidence="3 4">CECT 8234</strain>
    </source>
</reference>
<dbReference type="InterPro" id="IPR036291">
    <property type="entry name" value="NAD(P)-bd_dom_sf"/>
</dbReference>
<comment type="subcellular location">
    <subcellularLocation>
        <location evidence="1">Membrane</location>
    </subcellularLocation>
</comment>
<dbReference type="Proteomes" id="UP000518605">
    <property type="component" value="Unassembled WGS sequence"/>
</dbReference>
<dbReference type="PANTHER" id="PTHR14097:SF8">
    <property type="entry name" value="NAD(P)-BINDING DOMAIN-CONTAINING PROTEIN"/>
    <property type="match status" value="1"/>
</dbReference>
<evidence type="ECO:0000313" key="3">
    <source>
        <dbReference type="EMBL" id="MBB3151833.1"/>
    </source>
</evidence>
<dbReference type="GO" id="GO:0016020">
    <property type="term" value="C:membrane"/>
    <property type="evidence" value="ECO:0007669"/>
    <property type="project" value="UniProtKB-SubCell"/>
</dbReference>